<keyword evidence="2" id="KW-1185">Reference proteome</keyword>
<name>A0ACB9KRG0_BAUVA</name>
<evidence type="ECO:0000313" key="2">
    <source>
        <dbReference type="Proteomes" id="UP000828941"/>
    </source>
</evidence>
<dbReference type="EMBL" id="CM039438">
    <property type="protein sequence ID" value="KAI4299905.1"/>
    <property type="molecule type" value="Genomic_DNA"/>
</dbReference>
<reference evidence="1 2" key="1">
    <citation type="journal article" date="2022" name="DNA Res.">
        <title>Chromosomal-level genome assembly of the orchid tree Bauhinia variegata (Leguminosae; Cercidoideae) supports the allotetraploid origin hypothesis of Bauhinia.</title>
        <authorList>
            <person name="Zhong Y."/>
            <person name="Chen Y."/>
            <person name="Zheng D."/>
            <person name="Pang J."/>
            <person name="Liu Y."/>
            <person name="Luo S."/>
            <person name="Meng S."/>
            <person name="Qian L."/>
            <person name="Wei D."/>
            <person name="Dai S."/>
            <person name="Zhou R."/>
        </authorList>
    </citation>
    <scope>NUCLEOTIDE SEQUENCE [LARGE SCALE GENOMIC DNA]</scope>
    <source>
        <strain evidence="1">BV-YZ2020</strain>
    </source>
</reference>
<sequence>MKTLQELHLSFNGVNGTLGTCLNNLTWLRTLDLSYNSLSGSIPLPLFTNLTSLEFLSLWNNSFEGTFSLSILANHSKLKVLILGPKQSKMFQADTENPPNWIPSFQLKVLDMPNCQVNSPTRTMPSFLLYQHGLEYIDLSENNLVGMFPNWLLVNNPKLQYFFLNDNSFIGSFQLLDGLNQHMDQLLEFDISSNGIQGLIPENVGFFFQNLDTLNVSSNKFDGDIAASIGDMSKLRVLDLAHNNFSGEIPNQILLGCISLVFLRVSHNSLRGEIFARSPNWKSLDVLMMDHNEFNGTLKNGMFICSNHVTELDISNNNLIGRLPAGWISKSGYFSVSRNNFEGEIPKELCKVDLNFINLSYNKFSGAIPSCFNSPRLRFIHLQGNSLTGTIPRELSRCNGLVTMDMRDNKLSGNIPKGIYKLQDLMLLLLGGNALQGQLPSDLCKLKELNFLDLSRNNFTGSIPSCFNNISFYKDIAASIFQSYLHISAPLYSSYSYGQHFDAQHDENEFFSIEEEEVKLTIKSLALSFKGDMLNYMSGLDLSFNQLSGEIPSQLGELPTLYALNLSHNHLSRAIPESFQNLKSIESLDLSYNNLSGNIPTQLQVLNFLEIFNVSYNNLSGAVPNQKQFGTFDESSYRGNPYLDFPSRHKGIAALPTPPSQSNDKGKNESAIDFTAFSWTFAASFVMVQLTMVVVLWINPRWRRTWFYFIETCLYKCCGQFLPYAFY</sequence>
<protein>
    <submittedName>
        <fullName evidence="1">Uncharacterized protein</fullName>
    </submittedName>
</protein>
<evidence type="ECO:0000313" key="1">
    <source>
        <dbReference type="EMBL" id="KAI4299905.1"/>
    </source>
</evidence>
<dbReference type="Proteomes" id="UP000828941">
    <property type="component" value="Chromosome 13"/>
</dbReference>
<comment type="caution">
    <text evidence="1">The sequence shown here is derived from an EMBL/GenBank/DDBJ whole genome shotgun (WGS) entry which is preliminary data.</text>
</comment>
<organism evidence="1 2">
    <name type="scientific">Bauhinia variegata</name>
    <name type="common">Purple orchid tree</name>
    <name type="synonym">Phanera variegata</name>
    <dbReference type="NCBI Taxonomy" id="167791"/>
    <lineage>
        <taxon>Eukaryota</taxon>
        <taxon>Viridiplantae</taxon>
        <taxon>Streptophyta</taxon>
        <taxon>Embryophyta</taxon>
        <taxon>Tracheophyta</taxon>
        <taxon>Spermatophyta</taxon>
        <taxon>Magnoliopsida</taxon>
        <taxon>eudicotyledons</taxon>
        <taxon>Gunneridae</taxon>
        <taxon>Pentapetalae</taxon>
        <taxon>rosids</taxon>
        <taxon>fabids</taxon>
        <taxon>Fabales</taxon>
        <taxon>Fabaceae</taxon>
        <taxon>Cercidoideae</taxon>
        <taxon>Cercideae</taxon>
        <taxon>Bauhiniinae</taxon>
        <taxon>Bauhinia</taxon>
    </lineage>
</organism>
<gene>
    <name evidence="1" type="ORF">L6164_033326</name>
</gene>
<accession>A0ACB9KRG0</accession>
<proteinExistence type="predicted"/>